<keyword evidence="6 10" id="KW-0378">Hydrolase</keyword>
<evidence type="ECO:0000256" key="2">
    <source>
        <dbReference type="ARBA" id="ARBA00022516"/>
    </source>
</evidence>
<dbReference type="InterPro" id="IPR029052">
    <property type="entry name" value="Metallo-depent_PP-like"/>
</dbReference>
<feature type="binding site" evidence="10">
    <location>
        <position position="42"/>
    </location>
    <ligand>
        <name>Mn(2+)</name>
        <dbReference type="ChEBI" id="CHEBI:29035"/>
        <label>1</label>
    </ligand>
</feature>
<keyword evidence="4 10" id="KW-0441">Lipid A biosynthesis</keyword>
<reference evidence="12 13" key="1">
    <citation type="submission" date="2019-02" db="EMBL/GenBank/DDBJ databases">
        <authorList>
            <person name="Manzano-Marin A."/>
            <person name="Manzano-Marin A."/>
        </authorList>
    </citation>
    <scope>NUCLEOTIDE SEQUENCE [LARGE SCALE GENOMIC DNA]</scope>
    <source>
        <strain evidence="12 13">ErCicuneomaculata</strain>
    </source>
</reference>
<evidence type="ECO:0000256" key="4">
    <source>
        <dbReference type="ARBA" id="ARBA00022556"/>
    </source>
</evidence>
<evidence type="ECO:0000256" key="9">
    <source>
        <dbReference type="ARBA" id="ARBA00023211"/>
    </source>
</evidence>
<feature type="binding site" evidence="10">
    <location>
        <position position="162"/>
    </location>
    <ligand>
        <name>substrate</name>
    </ligand>
</feature>
<feature type="binding site" evidence="10">
    <location>
        <position position="42"/>
    </location>
    <ligand>
        <name>Mn(2+)</name>
        <dbReference type="ChEBI" id="CHEBI:29035"/>
        <label>2</label>
    </ligand>
</feature>
<keyword evidence="1 10" id="KW-1003">Cell membrane</keyword>
<dbReference type="InterPro" id="IPR010138">
    <property type="entry name" value="UDP-diacylglucosamine_Hdrlase"/>
</dbReference>
<feature type="binding site" evidence="10">
    <location>
        <position position="165"/>
    </location>
    <ligand>
        <name>substrate</name>
    </ligand>
</feature>
<name>A0A451D2D7_9GAMM</name>
<keyword evidence="9 10" id="KW-0464">Manganese</keyword>
<feature type="binding site" evidence="10">
    <location>
        <position position="158"/>
    </location>
    <ligand>
        <name>substrate</name>
    </ligand>
</feature>
<dbReference type="Gene3D" id="3.60.21.10">
    <property type="match status" value="1"/>
</dbReference>
<feature type="binding site" evidence="10">
    <location>
        <begin position="77"/>
        <end position="78"/>
    </location>
    <ligand>
        <name>substrate</name>
    </ligand>
</feature>
<dbReference type="HAMAP" id="MF_00575">
    <property type="entry name" value="LpxH"/>
    <property type="match status" value="1"/>
</dbReference>
<comment type="function">
    <text evidence="10">Hydrolyzes the pyrophosphate bond of UDP-2,3-diacylglucosamine to yield 2,3-diacylglucosamine 1-phosphate (lipid X) and UMP by catalyzing the attack of water at the alpha-P atom. Involved in the biosynthesis of lipid A, a phosphorylated glycolipid that anchors the lipopolysaccharide to the outer membrane of the cell.</text>
</comment>
<dbReference type="InterPro" id="IPR004843">
    <property type="entry name" value="Calcineurin-like_PHP"/>
</dbReference>
<evidence type="ECO:0000256" key="6">
    <source>
        <dbReference type="ARBA" id="ARBA00022801"/>
    </source>
</evidence>
<sequence length="238" mass="27747">MHKTLFISDLHLCNKSPKTTDAFLHFLHDKARYANALYILGDLFDSWIGDDDKNPLHDRVACMLRKISIPCHFLHGNRDFLLGKKFAHRAGIHLIPDESIVELYGQRLLIMHGDRLCTDDIPYQIYRQYTHKYWLKYLFLSLPLSIRKRIGLKIRSSSQKINNNKDEKIMDVNLQTVNTLMCQHEVFILIHGHTHRPTMHELLINGKFAQRWVLGDWSNQGSMISVSNKGINLITFSL</sequence>
<evidence type="ECO:0000256" key="3">
    <source>
        <dbReference type="ARBA" id="ARBA00022519"/>
    </source>
</evidence>
<evidence type="ECO:0000256" key="5">
    <source>
        <dbReference type="ARBA" id="ARBA00022723"/>
    </source>
</evidence>
<comment type="subcellular location">
    <subcellularLocation>
        <location evidence="10">Cell inner membrane</location>
        <topology evidence="10">Peripheral membrane protein</topology>
        <orientation evidence="10">Cytoplasmic side</orientation>
    </subcellularLocation>
</comment>
<dbReference type="EC" id="3.6.1.54" evidence="10"/>
<accession>A0A451D2D7</accession>
<evidence type="ECO:0000313" key="12">
    <source>
        <dbReference type="EMBL" id="VFP79794.1"/>
    </source>
</evidence>
<comment type="cofactor">
    <cofactor evidence="10">
        <name>Mn(2+)</name>
        <dbReference type="ChEBI" id="CHEBI:29035"/>
    </cofactor>
    <text evidence="10">Binds 2 Mn(2+) ions per subunit in a binuclear metal center.</text>
</comment>
<keyword evidence="3 10" id="KW-0997">Cell inner membrane</keyword>
<dbReference type="GO" id="GO:0009245">
    <property type="term" value="P:lipid A biosynthetic process"/>
    <property type="evidence" value="ECO:0007669"/>
    <property type="project" value="UniProtKB-UniRule"/>
</dbReference>
<feature type="binding site" evidence="10">
    <location>
        <position position="193"/>
    </location>
    <ligand>
        <name>Mn(2+)</name>
        <dbReference type="ChEBI" id="CHEBI:29035"/>
        <label>2</label>
    </ligand>
</feature>
<keyword evidence="5 10" id="KW-0479">Metal-binding</keyword>
<evidence type="ECO:0000313" key="13">
    <source>
        <dbReference type="Proteomes" id="UP000294412"/>
    </source>
</evidence>
<evidence type="ECO:0000256" key="8">
    <source>
        <dbReference type="ARBA" id="ARBA00023136"/>
    </source>
</evidence>
<dbReference type="NCBIfam" id="TIGR01854">
    <property type="entry name" value="lipid_A_lpxH"/>
    <property type="match status" value="1"/>
</dbReference>
<dbReference type="UniPathway" id="UPA00359">
    <property type="reaction ID" value="UER00480"/>
</dbReference>
<comment type="similarity">
    <text evidence="10">Belongs to the LpxH family.</text>
</comment>
<organism evidence="12 13">
    <name type="scientific">Candidatus Erwinia haradaeae</name>
    <dbReference type="NCBI Taxonomy" id="1922217"/>
    <lineage>
        <taxon>Bacteria</taxon>
        <taxon>Pseudomonadati</taxon>
        <taxon>Pseudomonadota</taxon>
        <taxon>Gammaproteobacteria</taxon>
        <taxon>Enterobacterales</taxon>
        <taxon>Erwiniaceae</taxon>
        <taxon>Erwinia</taxon>
    </lineage>
</organism>
<dbReference type="InterPro" id="IPR043461">
    <property type="entry name" value="LpxH-like"/>
</dbReference>
<feature type="binding site" evidence="10">
    <location>
        <position position="9"/>
    </location>
    <ligand>
        <name>Mn(2+)</name>
        <dbReference type="ChEBI" id="CHEBI:29035"/>
        <label>1</label>
    </ligand>
</feature>
<dbReference type="NCBIfam" id="NF003743">
    <property type="entry name" value="PRK05340.1"/>
    <property type="match status" value="1"/>
</dbReference>
<gene>
    <name evidence="10 12" type="primary">lpxH</name>
    <name evidence="12" type="ORF">ERCICUMA2628_337</name>
</gene>
<dbReference type="EMBL" id="LR217703">
    <property type="protein sequence ID" value="VFP79794.1"/>
    <property type="molecule type" value="Genomic_DNA"/>
</dbReference>
<feature type="binding site" evidence="10">
    <location>
        <position position="195"/>
    </location>
    <ligand>
        <name>Mn(2+)</name>
        <dbReference type="ChEBI" id="CHEBI:29035"/>
        <label>1</label>
    </ligand>
</feature>
<comment type="pathway">
    <text evidence="10">Glycolipid biosynthesis; lipid IV(A) biosynthesis; lipid IV(A) from (3R)-3-hydroxytetradecanoyl-[acyl-carrier-protein] and UDP-N-acetyl-alpha-D-glucosamine: step 4/6.</text>
</comment>
<feature type="binding site" evidence="10">
    <location>
        <position position="11"/>
    </location>
    <ligand>
        <name>Mn(2+)</name>
        <dbReference type="ChEBI" id="CHEBI:29035"/>
        <label>1</label>
    </ligand>
</feature>
<feature type="binding site" evidence="10">
    <location>
        <position position="193"/>
    </location>
    <ligand>
        <name>substrate</name>
    </ligand>
</feature>
<evidence type="ECO:0000256" key="7">
    <source>
        <dbReference type="ARBA" id="ARBA00023098"/>
    </source>
</evidence>
<dbReference type="PANTHER" id="PTHR34990">
    <property type="entry name" value="UDP-2,3-DIACYLGLUCOSAMINE HYDROLASE-RELATED"/>
    <property type="match status" value="1"/>
</dbReference>
<feature type="binding site" evidence="10">
    <location>
        <position position="112"/>
    </location>
    <ligand>
        <name>Mn(2+)</name>
        <dbReference type="ChEBI" id="CHEBI:29035"/>
        <label>2</label>
    </ligand>
</feature>
<feature type="binding site" evidence="10">
    <location>
        <position position="77"/>
    </location>
    <ligand>
        <name>Mn(2+)</name>
        <dbReference type="ChEBI" id="CHEBI:29035"/>
        <label>2</label>
    </ligand>
</feature>
<dbReference type="GO" id="GO:0005737">
    <property type="term" value="C:cytoplasm"/>
    <property type="evidence" value="ECO:0007669"/>
    <property type="project" value="InterPro"/>
</dbReference>
<keyword evidence="2 10" id="KW-0444">Lipid biosynthesis</keyword>
<dbReference type="OrthoDB" id="9783283at2"/>
<dbReference type="SUPFAM" id="SSF56300">
    <property type="entry name" value="Metallo-dependent phosphatases"/>
    <property type="match status" value="1"/>
</dbReference>
<dbReference type="Pfam" id="PF00149">
    <property type="entry name" value="Metallophos"/>
    <property type="match status" value="1"/>
</dbReference>
<dbReference type="GO" id="GO:0030145">
    <property type="term" value="F:manganese ion binding"/>
    <property type="evidence" value="ECO:0007669"/>
    <property type="project" value="UniProtKB-UniRule"/>
</dbReference>
<feature type="domain" description="Calcineurin-like phosphoesterase" evidence="11">
    <location>
        <begin position="3"/>
        <end position="197"/>
    </location>
</feature>
<dbReference type="PANTHER" id="PTHR34990:SF1">
    <property type="entry name" value="UDP-2,3-DIACYLGLUCOSAMINE HYDROLASE"/>
    <property type="match status" value="1"/>
</dbReference>
<keyword evidence="7 10" id="KW-0443">Lipid metabolism</keyword>
<dbReference type="GO" id="GO:0008758">
    <property type="term" value="F:UDP-2,3-diacylglucosamine hydrolase activity"/>
    <property type="evidence" value="ECO:0007669"/>
    <property type="project" value="UniProtKB-UniRule"/>
</dbReference>
<dbReference type="CDD" id="cd07398">
    <property type="entry name" value="MPP_YbbF-LpxH"/>
    <property type="match status" value="1"/>
</dbReference>
<protein>
    <recommendedName>
        <fullName evidence="10">UDP-2,3-diacylglucosamine hydrolase</fullName>
        <ecNumber evidence="10">3.6.1.54</ecNumber>
    </recommendedName>
    <alternativeName>
        <fullName evidence="10">UDP-2,3-diacylglucosamine diphosphatase</fullName>
    </alternativeName>
</protein>
<feature type="binding site" evidence="10">
    <location>
        <position position="120"/>
    </location>
    <ligand>
        <name>substrate</name>
    </ligand>
</feature>
<evidence type="ECO:0000256" key="1">
    <source>
        <dbReference type="ARBA" id="ARBA00022475"/>
    </source>
</evidence>
<keyword evidence="8 10" id="KW-0472">Membrane</keyword>
<evidence type="ECO:0000259" key="11">
    <source>
        <dbReference type="Pfam" id="PF00149"/>
    </source>
</evidence>
<evidence type="ECO:0000256" key="10">
    <source>
        <dbReference type="HAMAP-Rule" id="MF_00575"/>
    </source>
</evidence>
<dbReference type="GO" id="GO:0019897">
    <property type="term" value="C:extrinsic component of plasma membrane"/>
    <property type="evidence" value="ECO:0007669"/>
    <property type="project" value="UniProtKB-UniRule"/>
</dbReference>
<comment type="catalytic activity">
    <reaction evidence="10">
        <text>UDP-2-N,3-O-bis[(3R)-3-hydroxytetradecanoyl]-alpha-D-glucosamine + H2O = 2-N,3-O-bis[(3R)-3-hydroxytetradecanoyl]-alpha-D-glucosaminyl 1-phosphate + UMP + 2 H(+)</text>
        <dbReference type="Rhea" id="RHEA:25213"/>
        <dbReference type="ChEBI" id="CHEBI:15377"/>
        <dbReference type="ChEBI" id="CHEBI:15378"/>
        <dbReference type="ChEBI" id="CHEBI:57865"/>
        <dbReference type="ChEBI" id="CHEBI:57957"/>
        <dbReference type="ChEBI" id="CHEBI:78847"/>
        <dbReference type="EC" id="3.6.1.54"/>
    </reaction>
</comment>
<dbReference type="AlphaFoldDB" id="A0A451D2D7"/>
<dbReference type="RefSeq" id="WP_157993550.1">
    <property type="nucleotide sequence ID" value="NZ_LR217703.1"/>
</dbReference>
<proteinExistence type="inferred from homology"/>
<dbReference type="Proteomes" id="UP000294412">
    <property type="component" value="Chromosome"/>
</dbReference>